<organism evidence="2 3">
    <name type="scientific">Sporothrix brasiliensis 5110</name>
    <dbReference type="NCBI Taxonomy" id="1398154"/>
    <lineage>
        <taxon>Eukaryota</taxon>
        <taxon>Fungi</taxon>
        <taxon>Dikarya</taxon>
        <taxon>Ascomycota</taxon>
        <taxon>Pezizomycotina</taxon>
        <taxon>Sordariomycetes</taxon>
        <taxon>Sordariomycetidae</taxon>
        <taxon>Ophiostomatales</taxon>
        <taxon>Ophiostomataceae</taxon>
        <taxon>Sporothrix</taxon>
    </lineage>
</organism>
<dbReference type="HOGENOM" id="CLU_1482918_0_0_1"/>
<dbReference type="RefSeq" id="XP_040620922.1">
    <property type="nucleotide sequence ID" value="XM_040761550.1"/>
</dbReference>
<dbReference type="Proteomes" id="UP000031575">
    <property type="component" value="Unassembled WGS sequence"/>
</dbReference>
<reference evidence="2 3" key="1">
    <citation type="journal article" date="2014" name="BMC Genomics">
        <title>Comparative genomics of the major fungal agents of human and animal Sporotrichosis: Sporothrix schenckii and Sporothrix brasiliensis.</title>
        <authorList>
            <person name="Teixeira M.M."/>
            <person name="de Almeida L.G."/>
            <person name="Kubitschek-Barreira P."/>
            <person name="Alves F.L."/>
            <person name="Kioshima E.S."/>
            <person name="Abadio A.K."/>
            <person name="Fernandes L."/>
            <person name="Derengowski L.S."/>
            <person name="Ferreira K.S."/>
            <person name="Souza R.C."/>
            <person name="Ruiz J.C."/>
            <person name="de Andrade N.C."/>
            <person name="Paes H.C."/>
            <person name="Nicola A.M."/>
            <person name="Albuquerque P."/>
            <person name="Gerber A.L."/>
            <person name="Martins V.P."/>
            <person name="Peconick L.D."/>
            <person name="Neto A.V."/>
            <person name="Chaucanez C.B."/>
            <person name="Silva P.A."/>
            <person name="Cunha O.L."/>
            <person name="de Oliveira F.F."/>
            <person name="dos Santos T.C."/>
            <person name="Barros A.L."/>
            <person name="Soares M.A."/>
            <person name="de Oliveira L.M."/>
            <person name="Marini M.M."/>
            <person name="Villalobos-Duno H."/>
            <person name="Cunha M.M."/>
            <person name="de Hoog S."/>
            <person name="da Silveira J.F."/>
            <person name="Henrissat B."/>
            <person name="Nino-Vega G.A."/>
            <person name="Cisalpino P.S."/>
            <person name="Mora-Montes H.M."/>
            <person name="Almeida S.R."/>
            <person name="Stajich J.E."/>
            <person name="Lopes-Bezerra L.M."/>
            <person name="Vasconcelos A.T."/>
            <person name="Felipe M.S."/>
        </authorList>
    </citation>
    <scope>NUCLEOTIDE SEQUENCE [LARGE SCALE GENOMIC DNA]</scope>
    <source>
        <strain evidence="2 3">5110</strain>
    </source>
</reference>
<evidence type="ECO:0000256" key="1">
    <source>
        <dbReference type="SAM" id="MobiDB-lite"/>
    </source>
</evidence>
<accession>A0A0C2J7B1</accession>
<feature type="region of interest" description="Disordered" evidence="1">
    <location>
        <begin position="151"/>
        <end position="182"/>
    </location>
</feature>
<evidence type="ECO:0000313" key="3">
    <source>
        <dbReference type="Proteomes" id="UP000031575"/>
    </source>
</evidence>
<keyword evidence="3" id="KW-1185">Reference proteome</keyword>
<proteinExistence type="predicted"/>
<feature type="compositionally biased region" description="Polar residues" evidence="1">
    <location>
        <begin position="163"/>
        <end position="173"/>
    </location>
</feature>
<dbReference type="VEuPathDB" id="FungiDB:SPBR_03247"/>
<comment type="caution">
    <text evidence="2">The sequence shown here is derived from an EMBL/GenBank/DDBJ whole genome shotgun (WGS) entry which is preliminary data.</text>
</comment>
<dbReference type="OrthoDB" id="10425220at2759"/>
<name>A0A0C2J7B1_9PEZI</name>
<dbReference type="AlphaFoldDB" id="A0A0C2J7B1"/>
<protein>
    <submittedName>
        <fullName evidence="2">Uncharacterized protein</fullName>
    </submittedName>
</protein>
<evidence type="ECO:0000313" key="2">
    <source>
        <dbReference type="EMBL" id="KIH92912.1"/>
    </source>
</evidence>
<dbReference type="GeneID" id="63676471"/>
<gene>
    <name evidence="2" type="ORF">SPBR_03247</name>
</gene>
<sequence>MWPSRNLRPTKAPAATPAPPAAAAAAAAAGLWPSTVGGVAGGVGACASDATAATGACAGEGVGEWLRLRRASSRDVRPDDCLDDLLDDLLGGVGLSDVNCPAGSTRQVLHTRTPPIAKLRHRTPLANRCITHGITTSFEATPGTSTMFSTTSKAANAVPSSVKKGSSTISVRSTGRRRQEAK</sequence>
<dbReference type="EMBL" id="AWTV01000006">
    <property type="protein sequence ID" value="KIH92912.1"/>
    <property type="molecule type" value="Genomic_DNA"/>
</dbReference>